<dbReference type="EMBL" id="JAFEJS010000005">
    <property type="protein sequence ID" value="MBT1172933.1"/>
    <property type="molecule type" value="Genomic_DNA"/>
</dbReference>
<keyword evidence="1" id="KW-0812">Transmembrane</keyword>
<protein>
    <submittedName>
        <fullName evidence="2">Uncharacterized protein</fullName>
    </submittedName>
</protein>
<comment type="caution">
    <text evidence="2">The sequence shown here is derived from an EMBL/GenBank/DDBJ whole genome shotgun (WGS) entry which is preliminary data.</text>
</comment>
<dbReference type="RefSeq" id="WP_214358203.1">
    <property type="nucleotide sequence ID" value="NZ_JAFEJS010000005.1"/>
</dbReference>
<evidence type="ECO:0000313" key="3">
    <source>
        <dbReference type="Proteomes" id="UP000773064"/>
    </source>
</evidence>
<keyword evidence="1" id="KW-1133">Transmembrane helix</keyword>
<feature type="transmembrane region" description="Helical" evidence="1">
    <location>
        <begin position="12"/>
        <end position="33"/>
    </location>
</feature>
<gene>
    <name evidence="2" type="ORF">JS528_06100</name>
</gene>
<dbReference type="Proteomes" id="UP000773064">
    <property type="component" value="Unassembled WGS sequence"/>
</dbReference>
<keyword evidence="1" id="KW-0472">Membrane</keyword>
<keyword evidence="3" id="KW-1185">Reference proteome</keyword>
<proteinExistence type="predicted"/>
<evidence type="ECO:0000256" key="1">
    <source>
        <dbReference type="SAM" id="Phobius"/>
    </source>
</evidence>
<sequence>MDGIRMGTRLGYAAFLLMLLPLLLPLVVCRTAAQRIAASLASVSSHGRVVARPISFASLLTLTVVTFAVGMAGGLPLDAAAGADSRSGVAFVAMLAVSCAVIVVATVIVVAVCRVALAHALAGRNPLPRDFRFDTAVCDEVRSWARPQWVPRWARYTLPDSRI</sequence>
<feature type="transmembrane region" description="Helical" evidence="1">
    <location>
        <begin position="89"/>
        <end position="117"/>
    </location>
</feature>
<feature type="transmembrane region" description="Helical" evidence="1">
    <location>
        <begin position="54"/>
        <end position="77"/>
    </location>
</feature>
<organism evidence="2 3">
    <name type="scientific">Bifidobacterium santillanense</name>
    <dbReference type="NCBI Taxonomy" id="2809028"/>
    <lineage>
        <taxon>Bacteria</taxon>
        <taxon>Bacillati</taxon>
        <taxon>Actinomycetota</taxon>
        <taxon>Actinomycetes</taxon>
        <taxon>Bifidobacteriales</taxon>
        <taxon>Bifidobacteriaceae</taxon>
        <taxon>Bifidobacterium</taxon>
    </lineage>
</organism>
<accession>A0ABS5UQ55</accession>
<name>A0ABS5UQ55_9BIFI</name>
<reference evidence="2 3" key="1">
    <citation type="journal article" date="2021" name="Environ. Microbiol.">
        <title>Genetic insights into the dark matter of the mammalian gut microbiota through targeted genome reconstruction.</title>
        <authorList>
            <person name="Lugli G.A."/>
            <person name="Alessandri G."/>
            <person name="Milani C."/>
            <person name="Viappiani A."/>
            <person name="Fontana F."/>
            <person name="Tarracchini C."/>
            <person name="Mancabelli L."/>
            <person name="Argentini C."/>
            <person name="Ruiz L."/>
            <person name="Margolles A."/>
            <person name="van Sinderen D."/>
            <person name="Turroni F."/>
            <person name="Ventura M."/>
        </authorList>
    </citation>
    <scope>NUCLEOTIDE SEQUENCE [LARGE SCALE GENOMIC DNA]</scope>
    <source>
        <strain evidence="2 3">MA2</strain>
    </source>
</reference>
<evidence type="ECO:0000313" key="2">
    <source>
        <dbReference type="EMBL" id="MBT1172933.1"/>
    </source>
</evidence>